<name>A0A8H3FVZ5_9LECA</name>
<proteinExistence type="predicted"/>
<evidence type="ECO:0000313" key="3">
    <source>
        <dbReference type="EMBL" id="CAF9933266.1"/>
    </source>
</evidence>
<keyword evidence="2" id="KW-0812">Transmembrane</keyword>
<keyword evidence="4" id="KW-1185">Reference proteome</keyword>
<dbReference type="GO" id="GO:0045121">
    <property type="term" value="C:membrane raft"/>
    <property type="evidence" value="ECO:0007669"/>
    <property type="project" value="TreeGrafter"/>
</dbReference>
<feature type="transmembrane region" description="Helical" evidence="2">
    <location>
        <begin position="142"/>
        <end position="166"/>
    </location>
</feature>
<protein>
    <submittedName>
        <fullName evidence="3">Uncharacterized protein</fullName>
    </submittedName>
</protein>
<organism evidence="3 4">
    <name type="scientific">Imshaugia aleurites</name>
    <dbReference type="NCBI Taxonomy" id="172621"/>
    <lineage>
        <taxon>Eukaryota</taxon>
        <taxon>Fungi</taxon>
        <taxon>Dikarya</taxon>
        <taxon>Ascomycota</taxon>
        <taxon>Pezizomycotina</taxon>
        <taxon>Lecanoromycetes</taxon>
        <taxon>OSLEUM clade</taxon>
        <taxon>Lecanoromycetidae</taxon>
        <taxon>Lecanorales</taxon>
        <taxon>Lecanorineae</taxon>
        <taxon>Parmeliaceae</taxon>
        <taxon>Imshaugia</taxon>
    </lineage>
</organism>
<dbReference type="AlphaFoldDB" id="A0A8H3FVZ5"/>
<gene>
    <name evidence="3" type="ORF">IMSHALPRED_009122</name>
</gene>
<dbReference type="PANTHER" id="PTHR36414">
    <property type="entry name" value="PROTEIN SUR7"/>
    <property type="match status" value="1"/>
</dbReference>
<accession>A0A8H3FVZ5</accession>
<dbReference type="EMBL" id="CAJPDT010000069">
    <property type="protein sequence ID" value="CAF9933266.1"/>
    <property type="molecule type" value="Genomic_DNA"/>
</dbReference>
<feature type="transmembrane region" description="Helical" evidence="2">
    <location>
        <begin position="111"/>
        <end position="135"/>
    </location>
</feature>
<evidence type="ECO:0000313" key="4">
    <source>
        <dbReference type="Proteomes" id="UP000664534"/>
    </source>
</evidence>
<sequence>MSPRAPLALVSLVLIAGAVLLMLLVVIGGAVDKNPVNQFYFLQADTSAIPGAPATSRWTFWNTCGDTNGRNVCPHVHPAYAFDPQKNFGTTKGVPAALVQHSNKYYLETRFMFAFEFIALFFSACALVLGILALFSRVGSFLTGALCSVGLFFQAITAALMTAAFVQGRKAFTSAGTTANLGKYNFGFMWAAVVCLFLAMVLLCVGGATSSPGGRKGSERGRFGRRQKSSRSRGSFIDKETAVDGANGIDADRSSFVRA</sequence>
<keyword evidence="2" id="KW-0472">Membrane</keyword>
<dbReference type="GO" id="GO:0030866">
    <property type="term" value="P:cortical actin cytoskeleton organization"/>
    <property type="evidence" value="ECO:0007669"/>
    <property type="project" value="TreeGrafter"/>
</dbReference>
<dbReference type="Pfam" id="PF06687">
    <property type="entry name" value="SUR7"/>
    <property type="match status" value="1"/>
</dbReference>
<dbReference type="GO" id="GO:0005938">
    <property type="term" value="C:cell cortex"/>
    <property type="evidence" value="ECO:0007669"/>
    <property type="project" value="TreeGrafter"/>
</dbReference>
<feature type="transmembrane region" description="Helical" evidence="2">
    <location>
        <begin position="186"/>
        <end position="208"/>
    </location>
</feature>
<dbReference type="GO" id="GO:0031505">
    <property type="term" value="P:fungal-type cell wall organization"/>
    <property type="evidence" value="ECO:0007669"/>
    <property type="project" value="TreeGrafter"/>
</dbReference>
<keyword evidence="2" id="KW-1133">Transmembrane helix</keyword>
<feature type="region of interest" description="Disordered" evidence="1">
    <location>
        <begin position="210"/>
        <end position="239"/>
    </location>
</feature>
<dbReference type="GO" id="GO:0006897">
    <property type="term" value="P:endocytosis"/>
    <property type="evidence" value="ECO:0007669"/>
    <property type="project" value="TreeGrafter"/>
</dbReference>
<dbReference type="OrthoDB" id="5419460at2759"/>
<comment type="caution">
    <text evidence="3">The sequence shown here is derived from an EMBL/GenBank/DDBJ whole genome shotgun (WGS) entry which is preliminary data.</text>
</comment>
<dbReference type="PANTHER" id="PTHR36414:SF1">
    <property type="entry name" value="PROTEIN SUR7"/>
    <property type="match status" value="1"/>
</dbReference>
<dbReference type="InterPro" id="IPR009571">
    <property type="entry name" value="SUR7/Rim9-like_fungi"/>
</dbReference>
<evidence type="ECO:0000256" key="1">
    <source>
        <dbReference type="SAM" id="MobiDB-lite"/>
    </source>
</evidence>
<dbReference type="Proteomes" id="UP000664534">
    <property type="component" value="Unassembled WGS sequence"/>
</dbReference>
<dbReference type="GO" id="GO:0005886">
    <property type="term" value="C:plasma membrane"/>
    <property type="evidence" value="ECO:0007669"/>
    <property type="project" value="InterPro"/>
</dbReference>
<feature type="transmembrane region" description="Helical" evidence="2">
    <location>
        <begin position="7"/>
        <end position="31"/>
    </location>
</feature>
<reference evidence="3" key="1">
    <citation type="submission" date="2021-03" db="EMBL/GenBank/DDBJ databases">
        <authorList>
            <person name="Tagirdzhanova G."/>
        </authorList>
    </citation>
    <scope>NUCLEOTIDE SEQUENCE</scope>
</reference>
<dbReference type="GO" id="GO:0032185">
    <property type="term" value="P:septin cytoskeleton organization"/>
    <property type="evidence" value="ECO:0007669"/>
    <property type="project" value="TreeGrafter"/>
</dbReference>
<evidence type="ECO:0000256" key="2">
    <source>
        <dbReference type="SAM" id="Phobius"/>
    </source>
</evidence>